<dbReference type="GO" id="GO:0008658">
    <property type="term" value="F:penicillin binding"/>
    <property type="evidence" value="ECO:0007669"/>
    <property type="project" value="InterPro"/>
</dbReference>
<dbReference type="AlphaFoldDB" id="A0A160U4T7"/>
<evidence type="ECO:0000313" key="2">
    <source>
        <dbReference type="EMBL" id="CUS57609.1"/>
    </source>
</evidence>
<proteinExistence type="predicted"/>
<name>A0A160U4T7_9ZZZZ</name>
<dbReference type="EMBL" id="CZQD01000046">
    <property type="protein sequence ID" value="CUS57609.1"/>
    <property type="molecule type" value="Genomic_DNA"/>
</dbReference>
<dbReference type="SUPFAM" id="SSF56601">
    <property type="entry name" value="beta-lactamase/transpeptidase-like"/>
    <property type="match status" value="1"/>
</dbReference>
<protein>
    <submittedName>
        <fullName evidence="2">Beta-lactamase</fullName>
        <ecNumber evidence="2">3.5.2.6</ecNumber>
    </submittedName>
</protein>
<dbReference type="InterPro" id="IPR012338">
    <property type="entry name" value="Beta-lactam/transpept-like"/>
</dbReference>
<sequence>MRAGWHPAHWLAATVVALLGACQSPPIVPVGNLDSVLASESLTPDTAALVVYRLEDSRTWTTSGERPSERFVAASTSKIPHTLIALETGAVSGPDDWFEWDGETRFLPGWNESQDFASAFQRSTVWIYQTVTPRIGNVALSTWLARFGYGNADTGTEDDIQTYWLKGPLKTSAREQAVFLAKLSARTLPLSARTYEQAIPMMLAEAGDGWSIHAKTGWKSVPGETDIGWYVGWLEQTEGGAPGTYTFAFNLDMNAENPALKTRREAVRKALETIGALSPASETPF</sequence>
<feature type="domain" description="Penicillin-binding protein transpeptidase" evidence="1">
    <location>
        <begin position="68"/>
        <end position="271"/>
    </location>
</feature>
<dbReference type="InterPro" id="IPR001460">
    <property type="entry name" value="PCN-bd_Tpept"/>
</dbReference>
<dbReference type="Gene3D" id="3.40.710.10">
    <property type="entry name" value="DD-peptidase/beta-lactamase superfamily"/>
    <property type="match status" value="1"/>
</dbReference>
<dbReference type="Pfam" id="PF00905">
    <property type="entry name" value="Transpeptidase"/>
    <property type="match status" value="1"/>
</dbReference>
<reference evidence="2" key="1">
    <citation type="submission" date="2015-10" db="EMBL/GenBank/DDBJ databases">
        <authorList>
            <person name="Gilbert D.G."/>
        </authorList>
    </citation>
    <scope>NUCLEOTIDE SEQUENCE</scope>
</reference>
<dbReference type="NCBIfam" id="NF040784">
    <property type="entry name" value="blaOXA-VL06"/>
    <property type="match status" value="1"/>
</dbReference>
<evidence type="ECO:0000259" key="1">
    <source>
        <dbReference type="Pfam" id="PF00905"/>
    </source>
</evidence>
<dbReference type="EC" id="3.5.2.6" evidence="2"/>
<accession>A0A160U4T7</accession>
<organism evidence="2">
    <name type="scientific">hydrothermal vent metagenome</name>
    <dbReference type="NCBI Taxonomy" id="652676"/>
    <lineage>
        <taxon>unclassified sequences</taxon>
        <taxon>metagenomes</taxon>
        <taxon>ecological metagenomes</taxon>
    </lineage>
</organism>
<gene>
    <name evidence="2" type="ORF">MGWOODY_Hyp2305</name>
</gene>
<dbReference type="PROSITE" id="PS51257">
    <property type="entry name" value="PROKAR_LIPOPROTEIN"/>
    <property type="match status" value="1"/>
</dbReference>
<keyword evidence="2" id="KW-0378">Hydrolase</keyword>
<dbReference type="GO" id="GO:0008800">
    <property type="term" value="F:beta-lactamase activity"/>
    <property type="evidence" value="ECO:0007669"/>
    <property type="project" value="UniProtKB-EC"/>
</dbReference>